<organism evidence="23 24">
    <name type="scientific">Felis catus</name>
    <name type="common">Cat</name>
    <name type="synonym">Felis silvestris catus</name>
    <dbReference type="NCBI Taxonomy" id="9685"/>
    <lineage>
        <taxon>Eukaryota</taxon>
        <taxon>Metazoa</taxon>
        <taxon>Chordata</taxon>
        <taxon>Craniata</taxon>
        <taxon>Vertebrata</taxon>
        <taxon>Euteleostomi</taxon>
        <taxon>Mammalia</taxon>
        <taxon>Eutheria</taxon>
        <taxon>Laurasiatheria</taxon>
        <taxon>Carnivora</taxon>
        <taxon>Feliformia</taxon>
        <taxon>Felidae</taxon>
        <taxon>Felinae</taxon>
        <taxon>Felis</taxon>
    </lineage>
</organism>
<feature type="region of interest" description="Disordered" evidence="20">
    <location>
        <begin position="819"/>
        <end position="1224"/>
    </location>
</feature>
<reference evidence="23" key="3">
    <citation type="submission" date="2025-09" db="UniProtKB">
        <authorList>
            <consortium name="Ensembl"/>
        </authorList>
    </citation>
    <scope>IDENTIFICATION</scope>
    <source>
        <strain evidence="23">breed Abyssinian</strain>
    </source>
</reference>
<feature type="transmembrane region" description="Helical" evidence="21">
    <location>
        <begin position="488"/>
        <end position="507"/>
    </location>
</feature>
<feature type="compositionally biased region" description="Basic and acidic residues" evidence="20">
    <location>
        <begin position="2211"/>
        <end position="2247"/>
    </location>
</feature>
<feature type="compositionally biased region" description="Low complexity" evidence="20">
    <location>
        <begin position="2301"/>
        <end position="2330"/>
    </location>
</feature>
<feature type="transmembrane region" description="Helical" evidence="21">
    <location>
        <begin position="139"/>
        <end position="159"/>
    </location>
</feature>
<feature type="transmembrane region" description="Helical" evidence="21">
    <location>
        <begin position="1602"/>
        <end position="1625"/>
    </location>
</feature>
<feature type="transmembrane region" description="Helical" evidence="21">
    <location>
        <begin position="614"/>
        <end position="636"/>
    </location>
</feature>
<evidence type="ECO:0000256" key="6">
    <source>
        <dbReference type="ARBA" id="ARBA00022692"/>
    </source>
</evidence>
<gene>
    <name evidence="23" type="primary">CACNA1A</name>
</gene>
<dbReference type="SUPFAM" id="SSF81324">
    <property type="entry name" value="Voltage-gated potassium channels"/>
    <property type="match status" value="4"/>
</dbReference>
<evidence type="ECO:0000256" key="17">
    <source>
        <dbReference type="ARBA" id="ARBA00037936"/>
    </source>
</evidence>
<dbReference type="Ensembl" id="ENSFCTT00005093914.1">
    <property type="protein sequence ID" value="ENSFCTP00005062298.1"/>
    <property type="gene ID" value="ENSFCTG00005034189.1"/>
</dbReference>
<feature type="compositionally biased region" description="Polar residues" evidence="20">
    <location>
        <begin position="1095"/>
        <end position="1105"/>
    </location>
</feature>
<dbReference type="InterPro" id="IPR014873">
    <property type="entry name" value="VDCC_a1su_IQ"/>
</dbReference>
<dbReference type="GeneTree" id="ENSGT00940000156518"/>
<feature type="transmembrane region" description="Helical" evidence="21">
    <location>
        <begin position="1284"/>
        <end position="1305"/>
    </location>
</feature>
<feature type="transmembrane region" description="Helical" evidence="21">
    <location>
        <begin position="1379"/>
        <end position="1401"/>
    </location>
</feature>
<feature type="compositionally biased region" description="Polar residues" evidence="20">
    <location>
        <begin position="2032"/>
        <end position="2048"/>
    </location>
</feature>
<feature type="compositionally biased region" description="Basic and acidic residues" evidence="20">
    <location>
        <begin position="2069"/>
        <end position="2085"/>
    </location>
</feature>
<dbReference type="Gene3D" id="6.10.250.2500">
    <property type="match status" value="1"/>
</dbReference>
<dbReference type="Proteomes" id="UP000823872">
    <property type="component" value="Chromosome A2"/>
</dbReference>
<dbReference type="Gene3D" id="1.20.120.350">
    <property type="entry name" value="Voltage-gated potassium channels. Chain C"/>
    <property type="match status" value="4"/>
</dbReference>
<feature type="compositionally biased region" description="Acidic residues" evidence="20">
    <location>
        <begin position="1204"/>
        <end position="1214"/>
    </location>
</feature>
<feature type="transmembrane region" description="Helical" evidence="21">
    <location>
        <begin position="222"/>
        <end position="245"/>
    </location>
</feature>
<keyword evidence="2" id="KW-0813">Transport</keyword>
<evidence type="ECO:0000313" key="24">
    <source>
        <dbReference type="Proteomes" id="UP000823872"/>
    </source>
</evidence>
<keyword evidence="15" id="KW-0407">Ion channel</keyword>
<keyword evidence="9 18" id="KW-0106">Calcium</keyword>
<comment type="subcellular location">
    <subcellularLocation>
        <location evidence="1">Cell membrane</location>
        <topology evidence="1">Multi-pass membrane protein</topology>
    </subcellularLocation>
    <subcellularLocation>
        <location evidence="18">Membrane</location>
        <topology evidence="18">Multi-pass membrane protein</topology>
    </subcellularLocation>
</comment>
<keyword evidence="12" id="KW-0406">Ion transport</keyword>
<evidence type="ECO:0000256" key="11">
    <source>
        <dbReference type="ARBA" id="ARBA00022989"/>
    </source>
</evidence>
<keyword evidence="24" id="KW-1185">Reference proteome</keyword>
<feature type="compositionally biased region" description="Low complexity" evidence="20">
    <location>
        <begin position="1114"/>
        <end position="1133"/>
    </location>
</feature>
<evidence type="ECO:0000256" key="13">
    <source>
        <dbReference type="ARBA" id="ARBA00023136"/>
    </source>
</evidence>
<feature type="transmembrane region" description="Helical" evidence="21">
    <location>
        <begin position="1789"/>
        <end position="1813"/>
    </location>
</feature>
<keyword evidence="3" id="KW-1003">Cell membrane</keyword>
<feature type="compositionally biased region" description="Basic and acidic residues" evidence="20">
    <location>
        <begin position="891"/>
        <end position="910"/>
    </location>
</feature>
<keyword evidence="6 21" id="KW-0812">Transmembrane</keyword>
<keyword evidence="5 18" id="KW-0107">Calcium channel</keyword>
<evidence type="ECO:0000256" key="8">
    <source>
        <dbReference type="ARBA" id="ARBA00022737"/>
    </source>
</evidence>
<keyword evidence="7" id="KW-0479">Metal-binding</keyword>
<dbReference type="PRINTS" id="PR01632">
    <property type="entry name" value="PQVDCCALPHA1"/>
</dbReference>
<reference evidence="23 24" key="1">
    <citation type="submission" date="2021-02" db="EMBL/GenBank/DDBJ databases">
        <title>Safari Cat Assemblies.</title>
        <authorList>
            <person name="Bredemeyer K.R."/>
            <person name="Murphy W.J."/>
        </authorList>
    </citation>
    <scope>NUCLEOTIDE SEQUENCE [LARGE SCALE GENOMIC DNA]</scope>
</reference>
<name>A0ABI8ASN4_FELCA</name>
<evidence type="ECO:0000256" key="3">
    <source>
        <dbReference type="ARBA" id="ARBA00022475"/>
    </source>
</evidence>
<evidence type="ECO:0000256" key="19">
    <source>
        <dbReference type="SAM" id="Coils"/>
    </source>
</evidence>
<dbReference type="SMART" id="SM01062">
    <property type="entry name" value="Ca_chan_IQ"/>
    <property type="match status" value="1"/>
</dbReference>
<keyword evidence="4 18" id="KW-0109">Calcium transport</keyword>
<comment type="similarity">
    <text evidence="17">Belongs to the calcium channel alpha-1 subunit (TC 1.A.1.11) family. CACNA1A subfamily.</text>
</comment>
<evidence type="ECO:0000313" key="23">
    <source>
        <dbReference type="Ensembl" id="ENSFCTP00005062298.1"/>
    </source>
</evidence>
<evidence type="ECO:0000256" key="4">
    <source>
        <dbReference type="ARBA" id="ARBA00022568"/>
    </source>
</evidence>
<feature type="transmembrane region" description="Helical" evidence="21">
    <location>
        <begin position="1317"/>
        <end position="1334"/>
    </location>
</feature>
<evidence type="ECO:0000256" key="2">
    <source>
        <dbReference type="ARBA" id="ARBA00022448"/>
    </source>
</evidence>
<keyword evidence="10 18" id="KW-0851">Voltage-gated channel</keyword>
<keyword evidence="14" id="KW-1015">Disulfide bond</keyword>
<dbReference type="InterPro" id="IPR027359">
    <property type="entry name" value="Volt_channel_dom_sf"/>
</dbReference>
<feature type="transmembrane region" description="Helical" evidence="21">
    <location>
        <begin position="1245"/>
        <end position="1264"/>
    </location>
</feature>
<comment type="function">
    <text evidence="18">Voltage-sensitive calcium channels (VSCC) mediate the entry of calcium ions into excitable cells and are also involved in a variety of calcium-dependent processes, including muscle contraction, hormone or neurotransmitter release, gene expression, cell motility, cell division and cell death. The isoform alpha-1A gives rise to P and/or Q-type calcium currents.</text>
</comment>
<evidence type="ECO:0000256" key="12">
    <source>
        <dbReference type="ARBA" id="ARBA00023065"/>
    </source>
</evidence>
<dbReference type="PANTHER" id="PTHR45628">
    <property type="entry name" value="VOLTAGE-DEPENDENT CALCIUM CHANNEL TYPE A SUBUNIT ALPHA-1"/>
    <property type="match status" value="1"/>
</dbReference>
<dbReference type="Gene3D" id="1.10.287.70">
    <property type="match status" value="4"/>
</dbReference>
<keyword evidence="13 21" id="KW-0472">Membrane</keyword>
<feature type="transmembrane region" description="Helical" evidence="21">
    <location>
        <begin position="1572"/>
        <end position="1590"/>
    </location>
</feature>
<evidence type="ECO:0000256" key="7">
    <source>
        <dbReference type="ARBA" id="ARBA00022723"/>
    </source>
</evidence>
<feature type="compositionally biased region" description="Basic and acidic residues" evidence="20">
    <location>
        <begin position="854"/>
        <end position="871"/>
    </location>
</feature>
<dbReference type="Pfam" id="PF08763">
    <property type="entry name" value="Ca_chan_IQ"/>
    <property type="match status" value="1"/>
</dbReference>
<feature type="domain" description="Voltage-dependent calcium channel alpha-1 subunit IQ" evidence="22">
    <location>
        <begin position="1950"/>
        <end position="1984"/>
    </location>
</feature>
<feature type="compositionally biased region" description="Polar residues" evidence="20">
    <location>
        <begin position="1143"/>
        <end position="1161"/>
    </location>
</feature>
<feature type="transmembrane region" description="Helical" evidence="21">
    <location>
        <begin position="1693"/>
        <end position="1711"/>
    </location>
</feature>
<feature type="compositionally biased region" description="Low complexity" evidence="20">
    <location>
        <begin position="2251"/>
        <end position="2269"/>
    </location>
</feature>
<feature type="coiled-coil region" evidence="19">
    <location>
        <begin position="710"/>
        <end position="746"/>
    </location>
</feature>
<dbReference type="Pfam" id="PF00520">
    <property type="entry name" value="Ion_trans"/>
    <property type="match status" value="4"/>
</dbReference>
<feature type="region of interest" description="Disordered" evidence="20">
    <location>
        <begin position="1985"/>
        <end position="2481"/>
    </location>
</feature>
<feature type="compositionally biased region" description="Basic and acidic residues" evidence="20">
    <location>
        <begin position="2182"/>
        <end position="2192"/>
    </location>
</feature>
<dbReference type="InterPro" id="IPR031649">
    <property type="entry name" value="GPHH_dom"/>
</dbReference>
<evidence type="ECO:0000256" key="10">
    <source>
        <dbReference type="ARBA" id="ARBA00022882"/>
    </source>
</evidence>
<feature type="compositionally biased region" description="Polar residues" evidence="20">
    <location>
        <begin position="2102"/>
        <end position="2112"/>
    </location>
</feature>
<feature type="transmembrane region" description="Helical" evidence="21">
    <location>
        <begin position="102"/>
        <end position="119"/>
    </location>
</feature>
<evidence type="ECO:0000256" key="5">
    <source>
        <dbReference type="ARBA" id="ARBA00022673"/>
    </source>
</evidence>
<evidence type="ECO:0000256" key="1">
    <source>
        <dbReference type="ARBA" id="ARBA00004651"/>
    </source>
</evidence>
<feature type="compositionally biased region" description="Basic and acidic residues" evidence="20">
    <location>
        <begin position="964"/>
        <end position="985"/>
    </location>
</feature>
<accession>A0ABI8ASN4</accession>
<reference evidence="23" key="2">
    <citation type="submission" date="2025-08" db="UniProtKB">
        <authorList>
            <consortium name="Ensembl"/>
        </authorList>
    </citation>
    <scope>IDENTIFICATION</scope>
    <source>
        <strain evidence="23">breed Abyssinian</strain>
    </source>
</reference>
<keyword evidence="11 21" id="KW-1133">Transmembrane helix</keyword>
<evidence type="ECO:0000256" key="9">
    <source>
        <dbReference type="ARBA" id="ARBA00022837"/>
    </source>
</evidence>
<evidence type="ECO:0000256" key="16">
    <source>
        <dbReference type="ARBA" id="ARBA00036634"/>
    </source>
</evidence>
<keyword evidence="19" id="KW-0175">Coiled coil</keyword>
<dbReference type="PRINTS" id="PR00167">
    <property type="entry name" value="CACHANNEL"/>
</dbReference>
<feature type="transmembrane region" description="Helical" evidence="21">
    <location>
        <begin position="519"/>
        <end position="539"/>
    </location>
</feature>
<feature type="compositionally biased region" description="Basic and acidic residues" evidence="20">
    <location>
        <begin position="2124"/>
        <end position="2141"/>
    </location>
</feature>
<evidence type="ECO:0000256" key="21">
    <source>
        <dbReference type="SAM" id="Phobius"/>
    </source>
</evidence>
<dbReference type="Pfam" id="PF16905">
    <property type="entry name" value="GPHH"/>
    <property type="match status" value="1"/>
</dbReference>
<evidence type="ECO:0000256" key="18">
    <source>
        <dbReference type="RuleBase" id="RU003808"/>
    </source>
</evidence>
<feature type="transmembrane region" description="Helical" evidence="21">
    <location>
        <begin position="337"/>
        <end position="359"/>
    </location>
</feature>
<feature type="transmembrane region" description="Helical" evidence="21">
    <location>
        <begin position="690"/>
        <end position="714"/>
    </location>
</feature>
<proteinExistence type="inferred from homology"/>
<dbReference type="Gene3D" id="6.10.250.2180">
    <property type="match status" value="1"/>
</dbReference>
<dbReference type="InterPro" id="IPR050599">
    <property type="entry name" value="VDCC_alpha-1_subunit"/>
</dbReference>
<dbReference type="InterPro" id="IPR005821">
    <property type="entry name" value="Ion_trans_dom"/>
</dbReference>
<sequence length="2481" mass="279123">MARFGDEMPARYGGGGSGAAAGVVVGAGGGRGAGGSRQGGQPGAQRMYKQSMAQRARTMALYNPIPVRQNCLTVNRSLFLFSEDNVVRKYAKKITEWPPFEYMILATIIANCIVLALEQHLPDDDKTPMSERLDDTEPYFIGIFCFEAGIKIIALGFAFHKGSYLRNGWNVMDFVVVLTGILATVGTEFDLRTLRAVRVLRPLKLVSGIPSLQVVLKSIMKAMIPLLQIGLLLFFAILIFAIIGLEFYMGKFHTTCFEEGTDDIQGESPAPCGTEEPARTCPNGTKCQPYWEGPNNGITQFDNILFAVLTVFQCITMEGWTDLLYNSNDASGNTWNWLYFIPLIIIGSFFMLNLVLGVLSGEFAKERERVENRRAFLKLRRQQQIERELNGYMEWISKAEEVILAEDETDGEQRHPFDGALRRATIKKSKTDLLNPEEAEDQLADIASVGSPFARASIKSAKLENSTFFHKKERRMRFYIRRMVKTQAFYWTVLSLVALNTLCVAIVHYNQPEWLSDFLYYAEFIFLGLFMSEMFIKMYGLGTRPYFHSSFNCFDCGVIIGSIFEVIWAVIKPGTSFGISVLRALRLLRIFKVTKYWASLRNLVVSLLNSMKSIISLLFLLFLFIVVFALLGMQLFGGQFNFDEGTPPTNFDTFPAAIMTVFQILTGEDWNEVMYDGIKSQGGVQGGMVFSIYFIVLTLFGNYTLLNVFLAIAVDNLANAQELTKDEQEEEEAANQKLALQKAKEVAEVSPLSAANMSIAVKEQQRNQKPTKSVWEQRTSEMRKQNLLASREALYSEMDPDERWKASYARHLRPDMKTHLDRPLVVDPQENRNNNTNKSRAAEPTVDQRLGQQRAEDFLRKQARYHDRARDPSGSMGLDPRRPWAGSQEAELSREGPYGRESDHHAREGGLEQPGFWEGEAERAKAGDPHRRHAHRQGGSRESRSGSPRTGADGEPRRHRAHRRPGEEGAEDKAERRSRHREGSRPARGGEGGEGDGPEGGERRRRHRHGPPASYEADAARREDRERRHRRRKENQGSGVPVSGPNLSTTRPIQQDLGRQDPPLAEDIDNMRNDKLATAGSAGAHDSLGRPGLPQSPSRTGNSTDPGPAPAPPAVAANPQNAAGRRAPNNPGDPSDPGPPKTPENSLIVTNPSSTQTNSAKTARKPDHTTVDIPPACPPPLNHTVVQVNKNANPDPLPKKEEEKKEEEEDDPGEDGPKPMPPYSSMFILSTTNPLRRLCHYILNLRYFEMCILMVIAMSSIALAAEDPVQPNAPRNNVLRYFDYVFTGVFTFEMVIKMIDLGLVLHQGAYFRDLWNILDFIVVSGALVAFAFTGNSKGKDINTIKSLRVLRVLRPLKTIKRLPKLKAVFDCVVNSLKNVFNILIVYMLFMFIFAVVAVQLFKGKFFHCTDESKEFEKDCRGKYLLYEKNEVKARDRQWKKYEFHYDNVLWALLTLFTVSTGEGWPQVLKHSVDATFENQGPSPGYRMEMSIFYVVYFVVFPFFFVNIFVALIIITFQEQGDKMMEEYSLEKNERACIDFAISAKPLTRHMPQNKQSFQYRMWQFVVSPPFEYTIMAMIALNTIVLMMKFYGASVAYENALRVFNIVFTSLFSLECLLKVMAFGILNYFRDAWNIFDFVTVLGSITDILVTEFGNNFINLSFLRLFRAARLIKLLRQGYTIRILLWTFVQSFKALPYVCLLIAMLFFIYAIIGMQVFGNIGIDVEDEDSDEDEFQITEHNNFRTFFQALMLLFRSATGEAWHNIMLSCLSGKPCDKNSGIPTPECGNEFAYFYFVSFIFLCSFLMLNLFVAVIMDNFEYLTRDSSILGPHHLDEYVRVWAEYDPAAWGRMPYPDMYQMLRHMSPPLGLGKKCPARVAYKRLLRMDLPVADDNTVHFNSTLMALIRTALDIKIAKGGADKQQMDAELRKEMMAIWPNLSQKTLDLLVTPHKSTDLTVGKIYAAMMIMEYYRQSKAKKLQALREEQNRTPLMFQRMEPPSPTQEGGPGQNALPSSQLDPGGGLLAHESGMKESPSWVTQRAQEMFQKTGTWSPERGPPTDLPNSQPNSQSVEMREMGRDGYSDSEHYVPMEGQARAASMPRLPAENQTISDTSPMKRSASVLGPKARRLDDYSLERVPPEDTQHHHQRRRDRGHRASERSLGRYTDVDTGLGTDLSMTTQSGDLPSKERDQERGRPKDRKHRQHHHHHHHHHPPPSDKERYAQERPDHGRARARDQRWSRSPSEGREHMAHRQGSSSVSGSPAPSTSGTSTPRRGRRQLPQTPSTPRPHVSYSPVIRKAGGSGPPQQQQQQQPAARPGRAAPSGPRRYPGPAAEPLAGERPPAGGHGSSRSPAMERRGPGPARSESPRACRHGGARWPASEGPPGPRHHGYYRGSDYDEADGPGGGGGEEPRAAAYDAPPPARRACSPRTPRAPGPAACASPSRHGRRLPNGYYLAHGPARPRGPGPRRGLHEAYSETDDDDWC</sequence>
<feature type="compositionally biased region" description="Low complexity" evidence="20">
    <location>
        <begin position="2410"/>
        <end position="2429"/>
    </location>
</feature>
<comment type="catalytic activity">
    <reaction evidence="16">
        <text>Ca(2+)(in) = Ca(2+)(out)</text>
        <dbReference type="Rhea" id="RHEA:29671"/>
        <dbReference type="ChEBI" id="CHEBI:29108"/>
    </reaction>
</comment>
<evidence type="ECO:0000256" key="15">
    <source>
        <dbReference type="ARBA" id="ARBA00023303"/>
    </source>
</evidence>
<dbReference type="InterPro" id="IPR005448">
    <property type="entry name" value="CACNA1A"/>
</dbReference>
<dbReference type="InterPro" id="IPR002077">
    <property type="entry name" value="VDCCAlpha1"/>
</dbReference>
<feature type="compositionally biased region" description="Basic and acidic residues" evidence="20">
    <location>
        <begin position="920"/>
        <end position="929"/>
    </location>
</feature>
<feature type="compositionally biased region" description="Polar residues" evidence="20">
    <location>
        <begin position="2058"/>
        <end position="2068"/>
    </location>
</feature>
<evidence type="ECO:0000256" key="14">
    <source>
        <dbReference type="ARBA" id="ARBA00023157"/>
    </source>
</evidence>
<dbReference type="PANTHER" id="PTHR45628:SF3">
    <property type="entry name" value="VOLTAGE-DEPENDENT P_Q-TYPE CALCIUM CHANNEL SUBUNIT ALPHA-1A"/>
    <property type="match status" value="1"/>
</dbReference>
<feature type="transmembrane region" description="Helical" evidence="21">
    <location>
        <begin position="1491"/>
        <end position="1516"/>
    </location>
</feature>
<protein>
    <recommendedName>
        <fullName evidence="18">Voltage-dependent P/Q-type calcium channel subunit alpha</fullName>
    </recommendedName>
</protein>
<feature type="compositionally biased region" description="Basic residues" evidence="20">
    <location>
        <begin position="2193"/>
        <end position="2210"/>
    </location>
</feature>
<keyword evidence="8" id="KW-0677">Repeat</keyword>
<evidence type="ECO:0000259" key="22">
    <source>
        <dbReference type="SMART" id="SM01062"/>
    </source>
</evidence>
<evidence type="ECO:0000256" key="20">
    <source>
        <dbReference type="SAM" id="MobiDB-lite"/>
    </source>
</evidence>